<keyword evidence="1" id="KW-0408">Iron</keyword>
<evidence type="ECO:0000259" key="2">
    <source>
        <dbReference type="PROSITE" id="PS51379"/>
    </source>
</evidence>
<dbReference type="AlphaFoldDB" id="A0A2R7Y9U9"/>
<feature type="domain" description="4Fe-4S ferredoxin-type" evidence="2">
    <location>
        <begin position="304"/>
        <end position="325"/>
    </location>
</feature>
<accession>A0A2R7Y9U9</accession>
<dbReference type="InterPro" id="IPR004452">
    <property type="entry name" value="LutB/LldF"/>
</dbReference>
<dbReference type="InterPro" id="IPR037171">
    <property type="entry name" value="NagB/RpiA_transferase-like"/>
</dbReference>
<dbReference type="GO" id="GO:0006089">
    <property type="term" value="P:lactate metabolic process"/>
    <property type="evidence" value="ECO:0007669"/>
    <property type="project" value="InterPro"/>
</dbReference>
<dbReference type="Pfam" id="PF13183">
    <property type="entry name" value="Fer4_8"/>
    <property type="match status" value="1"/>
</dbReference>
<dbReference type="InterPro" id="IPR017900">
    <property type="entry name" value="4Fe4S_Fe_S_CS"/>
</dbReference>
<dbReference type="PROSITE" id="PS51379">
    <property type="entry name" value="4FE4S_FER_2"/>
    <property type="match status" value="2"/>
</dbReference>
<evidence type="ECO:0000313" key="4">
    <source>
        <dbReference type="Proteomes" id="UP000244066"/>
    </source>
</evidence>
<name>A0A2R7Y9U9_9ARCH</name>
<dbReference type="EMBL" id="NDWU01000003">
    <property type="protein sequence ID" value="PUA34089.1"/>
    <property type="molecule type" value="Genomic_DNA"/>
</dbReference>
<dbReference type="InterPro" id="IPR004017">
    <property type="entry name" value="Cys_rich_dom"/>
</dbReference>
<dbReference type="Proteomes" id="UP000244066">
    <property type="component" value="Unassembled WGS sequence"/>
</dbReference>
<dbReference type="InterPro" id="IPR024185">
    <property type="entry name" value="FTHF_cligase-like_sf"/>
</dbReference>
<keyword evidence="1" id="KW-0004">4Fe-4S</keyword>
<reference evidence="3 4" key="1">
    <citation type="submission" date="2017-04" db="EMBL/GenBank/DDBJ databases">
        <title>Draft Aigarchaeota genome from a New Zealand hot spring.</title>
        <authorList>
            <person name="Reysenbach A.-L."/>
            <person name="Donaho J.A."/>
            <person name="Gerhart J."/>
            <person name="Kelley J.F."/>
            <person name="Kouba K."/>
            <person name="Podar M."/>
            <person name="Stott M."/>
        </authorList>
    </citation>
    <scope>NUCLEOTIDE SEQUENCE [LARGE SCALE GENOMIC DNA]</scope>
    <source>
        <strain evidence="3">NZ13_MG1</strain>
    </source>
</reference>
<evidence type="ECO:0000256" key="1">
    <source>
        <dbReference type="ARBA" id="ARBA00022485"/>
    </source>
</evidence>
<dbReference type="PANTHER" id="PTHR47153:SF2">
    <property type="entry name" value="LACTATE UTILIZATION PROTEIN B"/>
    <property type="match status" value="1"/>
</dbReference>
<dbReference type="Pfam" id="PF02589">
    <property type="entry name" value="LUD_dom"/>
    <property type="match status" value="1"/>
</dbReference>
<proteinExistence type="predicted"/>
<comment type="caution">
    <text evidence="3">The sequence shown here is derived from an EMBL/GenBank/DDBJ whole genome shotgun (WGS) entry which is preliminary data.</text>
</comment>
<keyword evidence="1" id="KW-0411">Iron-sulfur</keyword>
<dbReference type="GO" id="GO:0016491">
    <property type="term" value="F:oxidoreductase activity"/>
    <property type="evidence" value="ECO:0007669"/>
    <property type="project" value="UniProtKB-ARBA"/>
</dbReference>
<dbReference type="GO" id="GO:0051539">
    <property type="term" value="F:4 iron, 4 sulfur cluster binding"/>
    <property type="evidence" value="ECO:0007669"/>
    <property type="project" value="UniProtKB-KW"/>
</dbReference>
<organism evidence="3 4">
    <name type="scientific">Candidatus Terraquivivens tikiterensis</name>
    <dbReference type="NCBI Taxonomy" id="1980982"/>
    <lineage>
        <taxon>Archaea</taxon>
        <taxon>Nitrososphaerota</taxon>
        <taxon>Candidatus Wolframiiraptoraceae</taxon>
        <taxon>Candidatus Terraquivivens</taxon>
    </lineage>
</organism>
<protein>
    <recommendedName>
        <fullName evidence="2">4Fe-4S ferredoxin-type domain-containing protein</fullName>
    </recommendedName>
</protein>
<gene>
    <name evidence="3" type="ORF">B9J98_01535</name>
</gene>
<sequence length="711" mass="79973">MGCRMGRNLVAEVSEALRNRNQIENLRRSMLHMRDKKDAAMIDYTEKKLAELREIRYSSISSIEENVRELKEKLEENGCNFYFAKTAKDACEYVVSLAKAKGVKRIVKAKSMTAEEIELNKWLTAHGFEVVETDLGEWLVQLAGQRPSHLITPAIHLSRHDISKLIEEKLMVKLPADPKEITRFARSFLRDKFLRADMGITGANLLVAETGSLVIVTNEGNGRLVTALPRIHVAIVGVEKLVKSWKDAVRVLDVLPKSATGQKMATYVTVLNAGSETPSPDGGFIKRELHLVLLDNGRLDAARDSIISDALNCIRCSACFNVCPTYRVLGGHVFGYIYSGPIGIPWTYISHGLENAADYAPLCISCGLCRETCPIGIDIPMMISEIKRRYGERKGYPWVDRRLAGYEGLLRLACRTSPLSNFLSSTSVSRWVLEKLIGIDRRVKLPRFSRRTLRDLAEGLIVSHGGSEGKVVYFADSMAYYVDTDVGLATIDVLQRNGFDVVMPPQKGSGMPSFLYGLLEHTKKVAEYNVRHAYEYVSKGYDLVSAEPTAAYCFRFIYPRLLESKEAYDVAERSYELFGYLSMMLDRGALDLRFRRYKDVKAVYHIPCHSRRLSKDKPVLKFLEMLGIETEFIDYGCCGMGGTWGMKRGYEGYEVSRVIAEPLTSAISESDADFVVTECSLCKIQIERFADKKVFHPVLLLDKAYKGLPLP</sequence>
<dbReference type="PANTHER" id="PTHR47153">
    <property type="entry name" value="LACTATE UTILIZATION PROTEIN B"/>
    <property type="match status" value="1"/>
</dbReference>
<dbReference type="InterPro" id="IPR003741">
    <property type="entry name" value="LUD_dom"/>
</dbReference>
<dbReference type="Pfam" id="PF02754">
    <property type="entry name" value="CCG"/>
    <property type="match status" value="1"/>
</dbReference>
<dbReference type="Gene3D" id="3.40.50.10420">
    <property type="entry name" value="NagB/RpiA/CoA transferase-like"/>
    <property type="match status" value="1"/>
</dbReference>
<dbReference type="Gene3D" id="3.30.70.20">
    <property type="match status" value="1"/>
</dbReference>
<dbReference type="SUPFAM" id="SSF100950">
    <property type="entry name" value="NagB/RpiA/CoA transferase-like"/>
    <property type="match status" value="1"/>
</dbReference>
<dbReference type="InterPro" id="IPR017896">
    <property type="entry name" value="4Fe4S_Fe-S-bd"/>
</dbReference>
<feature type="domain" description="4Fe-4S ferredoxin-type" evidence="2">
    <location>
        <begin position="353"/>
        <end position="385"/>
    </location>
</feature>
<evidence type="ECO:0000313" key="3">
    <source>
        <dbReference type="EMBL" id="PUA34089.1"/>
    </source>
</evidence>
<dbReference type="SUPFAM" id="SSF46548">
    <property type="entry name" value="alpha-helical ferredoxin"/>
    <property type="match status" value="1"/>
</dbReference>
<keyword evidence="1" id="KW-0479">Metal-binding</keyword>
<dbReference type="PROSITE" id="PS00198">
    <property type="entry name" value="4FE4S_FER_1"/>
    <property type="match status" value="2"/>
</dbReference>